<dbReference type="Proteomes" id="UP000887579">
    <property type="component" value="Unplaced"/>
</dbReference>
<evidence type="ECO:0000313" key="1">
    <source>
        <dbReference type="Proteomes" id="UP000887579"/>
    </source>
</evidence>
<proteinExistence type="predicted"/>
<dbReference type="WBParaSite" id="ES5_v2.g14053.t1">
    <property type="protein sequence ID" value="ES5_v2.g14053.t1"/>
    <property type="gene ID" value="ES5_v2.g14053"/>
</dbReference>
<sequence>MEVLVIIFDLNLSFVSHLILKMAQEFAGKWDFESSDNFDEYLKAVGVGLITRKVAANLKPQIVIKVDGDHWRLESNSTFKNIVIEFDLGKEFEETTGDGRKVMSTFTLEGGKLHQVQKATKSGEKDSTFDRYLEGGKLVIDMEADGVKAKRVYTRAA</sequence>
<reference evidence="2" key="1">
    <citation type="submission" date="2022-11" db="UniProtKB">
        <authorList>
            <consortium name="WormBaseParasite"/>
        </authorList>
    </citation>
    <scope>IDENTIFICATION</scope>
</reference>
<name>A0AC34F9S4_9BILA</name>
<accession>A0AC34F9S4</accession>
<protein>
    <submittedName>
        <fullName evidence="2">Cytosolic fatty-acid binding proteins domain-containing protein</fullName>
    </submittedName>
</protein>
<organism evidence="1 2">
    <name type="scientific">Panagrolaimus sp. ES5</name>
    <dbReference type="NCBI Taxonomy" id="591445"/>
    <lineage>
        <taxon>Eukaryota</taxon>
        <taxon>Metazoa</taxon>
        <taxon>Ecdysozoa</taxon>
        <taxon>Nematoda</taxon>
        <taxon>Chromadorea</taxon>
        <taxon>Rhabditida</taxon>
        <taxon>Tylenchina</taxon>
        <taxon>Panagrolaimomorpha</taxon>
        <taxon>Panagrolaimoidea</taxon>
        <taxon>Panagrolaimidae</taxon>
        <taxon>Panagrolaimus</taxon>
    </lineage>
</organism>
<evidence type="ECO:0000313" key="2">
    <source>
        <dbReference type="WBParaSite" id="ES5_v2.g14053.t1"/>
    </source>
</evidence>